<dbReference type="AlphaFoldDB" id="A0A2U3QJK7"/>
<dbReference type="Gene3D" id="3.40.50.720">
    <property type="entry name" value="NAD(P)-binding Rossmann-like Domain"/>
    <property type="match status" value="1"/>
</dbReference>
<keyword evidence="3" id="KW-1185">Reference proteome</keyword>
<dbReference type="EC" id="1.1.1.170" evidence="2"/>
<dbReference type="InterPro" id="IPR051783">
    <property type="entry name" value="NAD(P)-dependent_oxidoreduct"/>
</dbReference>
<dbReference type="PANTHER" id="PTHR48079:SF6">
    <property type="entry name" value="NAD(P)-BINDING DOMAIN-CONTAINING PROTEIN-RELATED"/>
    <property type="match status" value="1"/>
</dbReference>
<evidence type="ECO:0000313" key="3">
    <source>
        <dbReference type="Proteomes" id="UP000245125"/>
    </source>
</evidence>
<dbReference type="GO" id="GO:0000252">
    <property type="term" value="F:3-beta-hydroxysteroid dehydrogenase [NAD(P)+]/C4-decarboxylase activity"/>
    <property type="evidence" value="ECO:0007669"/>
    <property type="project" value="UniProtKB-EC"/>
</dbReference>
<proteinExistence type="predicted"/>
<sequence length="317" mass="34470">MRTLVSGGTGFIGGHVVDLLIEEGHSVKIFSRRTVLPERLSGRGIENVWGDFENPLSLIAALEGVDVFFHIGEIRSTFMAACLKNIALLQQIVSSPAVRKIGRLVFVSSITVAGIPVEVPATEDAAPEITLNDQYTFYKRTCEGLLARNPSGVEYAIVRPAIAYGPRSINLRKIAGAMAKAGTIGLPFIGSGRSIAPFVHVKDLARAIYFAGVRPGAAGQTINITDSLPHTWREFFDAIGSAAGRRLIIIPFPPLCFKVPAAFVDCLASLCNLRLDLTKYITYFSRDLLFSRQKAKDILGWEPLCTDFNGGIKEMMA</sequence>
<keyword evidence="2" id="KW-0560">Oxidoreductase</keyword>
<organism evidence="2 3">
    <name type="scientific">Candidatus Sulfobium mesophilum</name>
    <dbReference type="NCBI Taxonomy" id="2016548"/>
    <lineage>
        <taxon>Bacteria</taxon>
        <taxon>Pseudomonadati</taxon>
        <taxon>Nitrospirota</taxon>
        <taxon>Nitrospiria</taxon>
        <taxon>Nitrospirales</taxon>
        <taxon>Nitrospiraceae</taxon>
        <taxon>Candidatus Sulfobium</taxon>
    </lineage>
</organism>
<dbReference type="PANTHER" id="PTHR48079">
    <property type="entry name" value="PROTEIN YEEZ"/>
    <property type="match status" value="1"/>
</dbReference>
<dbReference type="Proteomes" id="UP000245125">
    <property type="component" value="Unassembled WGS sequence"/>
</dbReference>
<dbReference type="InterPro" id="IPR001509">
    <property type="entry name" value="Epimerase_deHydtase"/>
</dbReference>
<evidence type="ECO:0000259" key="1">
    <source>
        <dbReference type="Pfam" id="PF01370"/>
    </source>
</evidence>
<feature type="domain" description="NAD-dependent epimerase/dehydratase" evidence="1">
    <location>
        <begin position="4"/>
        <end position="224"/>
    </location>
</feature>
<gene>
    <name evidence="2" type="ORF">NBG4_610002</name>
</gene>
<protein>
    <submittedName>
        <fullName evidence="2">Putative 3-beta-hydroxysteroid-4-alpha-carboxylate 3-dehydrogenase (Decarboxylating)</fullName>
        <ecNumber evidence="2">1.1.1.170</ecNumber>
    </submittedName>
</protein>
<dbReference type="Pfam" id="PF01370">
    <property type="entry name" value="Epimerase"/>
    <property type="match status" value="1"/>
</dbReference>
<dbReference type="InterPro" id="IPR036291">
    <property type="entry name" value="NAD(P)-bd_dom_sf"/>
</dbReference>
<dbReference type="OrthoDB" id="9801785at2"/>
<dbReference type="EMBL" id="OUUY01000110">
    <property type="protein sequence ID" value="SPQ01593.1"/>
    <property type="molecule type" value="Genomic_DNA"/>
</dbReference>
<accession>A0A2U3QJK7</accession>
<dbReference type="SUPFAM" id="SSF51735">
    <property type="entry name" value="NAD(P)-binding Rossmann-fold domains"/>
    <property type="match status" value="1"/>
</dbReference>
<dbReference type="GO" id="GO:0004029">
    <property type="term" value="F:aldehyde dehydrogenase (NAD+) activity"/>
    <property type="evidence" value="ECO:0007669"/>
    <property type="project" value="TreeGrafter"/>
</dbReference>
<name>A0A2U3QJK7_9BACT</name>
<reference evidence="3" key="1">
    <citation type="submission" date="2018-03" db="EMBL/GenBank/DDBJ databases">
        <authorList>
            <person name="Zecchin S."/>
        </authorList>
    </citation>
    <scope>NUCLEOTIDE SEQUENCE [LARGE SCALE GENOMIC DNA]</scope>
</reference>
<evidence type="ECO:0000313" key="2">
    <source>
        <dbReference type="EMBL" id="SPQ01593.1"/>
    </source>
</evidence>
<dbReference type="GO" id="GO:0005737">
    <property type="term" value="C:cytoplasm"/>
    <property type="evidence" value="ECO:0007669"/>
    <property type="project" value="TreeGrafter"/>
</dbReference>